<dbReference type="AlphaFoldDB" id="A0A8J5HBB5"/>
<keyword evidence="2" id="KW-1185">Reference proteome</keyword>
<evidence type="ECO:0000313" key="2">
    <source>
        <dbReference type="Proteomes" id="UP000734854"/>
    </source>
</evidence>
<gene>
    <name evidence="1" type="ORF">ZIOFF_023952</name>
</gene>
<dbReference type="EMBL" id="JACMSC010000007">
    <property type="protein sequence ID" value="KAG6513620.1"/>
    <property type="molecule type" value="Genomic_DNA"/>
</dbReference>
<dbReference type="PANTHER" id="PTHR35750">
    <property type="entry name" value="PHOSPHOLIPID HYDROPEROXIDE GLUTATHIONE PEROXIDASE"/>
    <property type="match status" value="1"/>
</dbReference>
<protein>
    <submittedName>
        <fullName evidence="1">Uncharacterized protein</fullName>
    </submittedName>
</protein>
<reference evidence="1 2" key="1">
    <citation type="submission" date="2020-08" db="EMBL/GenBank/DDBJ databases">
        <title>Plant Genome Project.</title>
        <authorList>
            <person name="Zhang R.-G."/>
        </authorList>
    </citation>
    <scope>NUCLEOTIDE SEQUENCE [LARGE SCALE GENOMIC DNA]</scope>
    <source>
        <tissue evidence="1">Rhizome</tissue>
    </source>
</reference>
<accession>A0A8J5HBB5</accession>
<organism evidence="1 2">
    <name type="scientific">Zingiber officinale</name>
    <name type="common">Ginger</name>
    <name type="synonym">Amomum zingiber</name>
    <dbReference type="NCBI Taxonomy" id="94328"/>
    <lineage>
        <taxon>Eukaryota</taxon>
        <taxon>Viridiplantae</taxon>
        <taxon>Streptophyta</taxon>
        <taxon>Embryophyta</taxon>
        <taxon>Tracheophyta</taxon>
        <taxon>Spermatophyta</taxon>
        <taxon>Magnoliopsida</taxon>
        <taxon>Liliopsida</taxon>
        <taxon>Zingiberales</taxon>
        <taxon>Zingiberaceae</taxon>
        <taxon>Zingiber</taxon>
    </lineage>
</organism>
<dbReference type="OrthoDB" id="550279at2759"/>
<dbReference type="Proteomes" id="UP000734854">
    <property type="component" value="Unassembled WGS sequence"/>
</dbReference>
<evidence type="ECO:0000313" key="1">
    <source>
        <dbReference type="EMBL" id="KAG6513620.1"/>
    </source>
</evidence>
<sequence>MGFFGRIASFFGLTREDGEEDEAATARFATGRSGTGRGIAVQVPVATELPSLGPVLLPCDPGEGSVQGFNWYTSRLRMDEDGDVADEFLCEVVDDNPTTKSQSRPPKLRVNYNTRHISTAMRRQVVIADGNIYQALEQQGRLQWV</sequence>
<name>A0A8J5HBB5_ZINOF</name>
<comment type="caution">
    <text evidence="1">The sequence shown here is derived from an EMBL/GenBank/DDBJ whole genome shotgun (WGS) entry which is preliminary data.</text>
</comment>
<dbReference type="PANTHER" id="PTHR35750:SF1">
    <property type="entry name" value="PHOSPHOLIPID HYDROPEROXIDE GLUTATHIONE PEROXIDASE"/>
    <property type="match status" value="1"/>
</dbReference>
<proteinExistence type="predicted"/>